<gene>
    <name evidence="1" type="ORF">V8G57_13795</name>
</gene>
<protein>
    <submittedName>
        <fullName evidence="1">TraK family protein</fullName>
    </submittedName>
</protein>
<name>A0ABU9PWR4_9BURK</name>
<proteinExistence type="predicted"/>
<dbReference type="RefSeq" id="WP_342829888.1">
    <property type="nucleotide sequence ID" value="NZ_JBANDC010000008.1"/>
</dbReference>
<dbReference type="InterPro" id="IPR035225">
    <property type="entry name" value="DUF5338"/>
</dbReference>
<accession>A0ABU9PWR4</accession>
<keyword evidence="2" id="KW-1185">Reference proteome</keyword>
<organism evidence="1 2">
    <name type="scientific">Collimonas rhizosphaerae</name>
    <dbReference type="NCBI Taxonomy" id="3126357"/>
    <lineage>
        <taxon>Bacteria</taxon>
        <taxon>Pseudomonadati</taxon>
        <taxon>Pseudomonadota</taxon>
        <taxon>Betaproteobacteria</taxon>
        <taxon>Burkholderiales</taxon>
        <taxon>Oxalobacteraceae</taxon>
        <taxon>Collimonas</taxon>
    </lineage>
</organism>
<dbReference type="Pfam" id="PF17273">
    <property type="entry name" value="DUF5338"/>
    <property type="match status" value="1"/>
</dbReference>
<dbReference type="Proteomes" id="UP001495910">
    <property type="component" value="Unassembled WGS sequence"/>
</dbReference>
<comment type="caution">
    <text evidence="1">The sequence shown here is derived from an EMBL/GenBank/DDBJ whole genome shotgun (WGS) entry which is preliminary data.</text>
</comment>
<reference evidence="1 2" key="1">
    <citation type="submission" date="2024-02" db="EMBL/GenBank/DDBJ databases">
        <title>Draft genome sequence of Collimonas sp. strain H4R21, an effective mineral-weathering bacterial strain isolated from the beech rhizosphere.</title>
        <authorList>
            <person name="Morin E."/>
            <person name="Uroz S."/>
            <person name="Leveau J.H.J."/>
            <person name="Kumar R."/>
            <person name="Rey M.W."/>
            <person name="Pham J."/>
        </authorList>
    </citation>
    <scope>NUCLEOTIDE SEQUENCE [LARGE SCALE GENOMIC DNA]</scope>
    <source>
        <strain evidence="1 2">H4R21</strain>
    </source>
</reference>
<evidence type="ECO:0000313" key="2">
    <source>
        <dbReference type="Proteomes" id="UP001495910"/>
    </source>
</evidence>
<dbReference type="EMBL" id="JBANDC010000008">
    <property type="protein sequence ID" value="MEM4988465.1"/>
    <property type="molecule type" value="Genomic_DNA"/>
</dbReference>
<sequence length="86" mass="10144">MEKTLSERIAVRTKATSRTTKTNSARNRSAFRRVQDDIKLALDDGWPVKLIWETLHEEKAIAFSYQTFRVYTNELVLCRRKKSVLR</sequence>
<evidence type="ECO:0000313" key="1">
    <source>
        <dbReference type="EMBL" id="MEM4988465.1"/>
    </source>
</evidence>